<proteinExistence type="predicted"/>
<organism evidence="1 2">
    <name type="scientific">Smallanthus sonchifolius</name>
    <dbReference type="NCBI Taxonomy" id="185202"/>
    <lineage>
        <taxon>Eukaryota</taxon>
        <taxon>Viridiplantae</taxon>
        <taxon>Streptophyta</taxon>
        <taxon>Embryophyta</taxon>
        <taxon>Tracheophyta</taxon>
        <taxon>Spermatophyta</taxon>
        <taxon>Magnoliopsida</taxon>
        <taxon>eudicotyledons</taxon>
        <taxon>Gunneridae</taxon>
        <taxon>Pentapetalae</taxon>
        <taxon>asterids</taxon>
        <taxon>campanulids</taxon>
        <taxon>Asterales</taxon>
        <taxon>Asteraceae</taxon>
        <taxon>Asteroideae</taxon>
        <taxon>Heliantheae alliance</taxon>
        <taxon>Millerieae</taxon>
        <taxon>Smallanthus</taxon>
    </lineage>
</organism>
<keyword evidence="2" id="KW-1185">Reference proteome</keyword>
<accession>A0ACB9K003</accession>
<comment type="caution">
    <text evidence="1">The sequence shown here is derived from an EMBL/GenBank/DDBJ whole genome shotgun (WGS) entry which is preliminary data.</text>
</comment>
<name>A0ACB9K003_9ASTR</name>
<sequence length="432" mass="49388">MSHVERFQHLKIQLEAIKWATNNFSVDNCIGKGGFGNVYKGELVHSTGTIGYIDPVYQLTGLLTKESDIYSFGVVLFEVLCGRLCFGNENLRPLVGLVLEYYEENKISELVFSNIKDETNISSLTLFVEIAYKCLRRESEERPLATQIVSTLERALDIQEKADAKAGGILIVKVLGKNLIGCSNPYLVLYIKDRDPLQNIKTTAKYNEASVEWNEEFSLYVKDLDAQNLYILVNSMVSVNDHRRLGLGIMNLKNLTPRIPLICDLNVNGRHGDYIAELKVELFYKPTNIEDVISLVPKAPIGTPKDGGLLIIIIHNAFLYNEIDQARSSVSLLFGSELRKTQSMMNTNRPMWLREFTFMLEQPPTDENLHFEVINHYSGKEKGSMGFIDISLVDVVNKKWTNEFYKLEGDYILDHPYKSNYLRVELQWRTYE</sequence>
<evidence type="ECO:0000313" key="2">
    <source>
        <dbReference type="Proteomes" id="UP001056120"/>
    </source>
</evidence>
<protein>
    <submittedName>
        <fullName evidence="1">Uncharacterized protein</fullName>
    </submittedName>
</protein>
<dbReference type="EMBL" id="CM042019">
    <property type="protein sequence ID" value="KAI3825646.1"/>
    <property type="molecule type" value="Genomic_DNA"/>
</dbReference>
<reference evidence="1 2" key="2">
    <citation type="journal article" date="2022" name="Mol. Ecol. Resour.">
        <title>The genomes of chicory, endive, great burdock and yacon provide insights into Asteraceae paleo-polyploidization history and plant inulin production.</title>
        <authorList>
            <person name="Fan W."/>
            <person name="Wang S."/>
            <person name="Wang H."/>
            <person name="Wang A."/>
            <person name="Jiang F."/>
            <person name="Liu H."/>
            <person name="Zhao H."/>
            <person name="Xu D."/>
            <person name="Zhang Y."/>
        </authorList>
    </citation>
    <scope>NUCLEOTIDE SEQUENCE [LARGE SCALE GENOMIC DNA]</scope>
    <source>
        <strain evidence="2">cv. Yunnan</strain>
        <tissue evidence="1">Leaves</tissue>
    </source>
</reference>
<gene>
    <name evidence="1" type="ORF">L1987_07174</name>
</gene>
<dbReference type="Proteomes" id="UP001056120">
    <property type="component" value="Linkage Group LG02"/>
</dbReference>
<reference evidence="2" key="1">
    <citation type="journal article" date="2022" name="Mol. Ecol. Resour.">
        <title>The genomes of chicory, endive, great burdock and yacon provide insights into Asteraceae palaeo-polyploidization history and plant inulin production.</title>
        <authorList>
            <person name="Fan W."/>
            <person name="Wang S."/>
            <person name="Wang H."/>
            <person name="Wang A."/>
            <person name="Jiang F."/>
            <person name="Liu H."/>
            <person name="Zhao H."/>
            <person name="Xu D."/>
            <person name="Zhang Y."/>
        </authorList>
    </citation>
    <scope>NUCLEOTIDE SEQUENCE [LARGE SCALE GENOMIC DNA]</scope>
    <source>
        <strain evidence="2">cv. Yunnan</strain>
    </source>
</reference>
<evidence type="ECO:0000313" key="1">
    <source>
        <dbReference type="EMBL" id="KAI3825646.1"/>
    </source>
</evidence>